<dbReference type="EC" id="2.7.13.3" evidence="2"/>
<evidence type="ECO:0000256" key="5">
    <source>
        <dbReference type="ARBA" id="ARBA00022777"/>
    </source>
</evidence>
<reference evidence="7 8" key="1">
    <citation type="submission" date="2018-08" db="EMBL/GenBank/DDBJ databases">
        <title>Chitinophagaceae sp. K23C18032701, a novel bacterium isolated from forest soil.</title>
        <authorList>
            <person name="Wang C."/>
        </authorList>
    </citation>
    <scope>NUCLEOTIDE SEQUENCE [LARGE SCALE GENOMIC DNA]</scope>
    <source>
        <strain evidence="7 8">K23C18032701</strain>
    </source>
</reference>
<dbReference type="InterPro" id="IPR036097">
    <property type="entry name" value="HisK_dim/P_sf"/>
</dbReference>
<keyword evidence="4" id="KW-0808">Transferase</keyword>
<protein>
    <recommendedName>
        <fullName evidence="2">histidine kinase</fullName>
        <ecNumber evidence="2">2.7.13.3</ecNumber>
    </recommendedName>
</protein>
<evidence type="ECO:0000256" key="1">
    <source>
        <dbReference type="ARBA" id="ARBA00000085"/>
    </source>
</evidence>
<keyword evidence="3" id="KW-0597">Phosphoprotein</keyword>
<dbReference type="GO" id="GO:0000155">
    <property type="term" value="F:phosphorelay sensor kinase activity"/>
    <property type="evidence" value="ECO:0007669"/>
    <property type="project" value="InterPro"/>
</dbReference>
<dbReference type="PROSITE" id="PS50109">
    <property type="entry name" value="HIS_KIN"/>
    <property type="match status" value="1"/>
</dbReference>
<evidence type="ECO:0000313" key="7">
    <source>
        <dbReference type="EMBL" id="RFM26927.1"/>
    </source>
</evidence>
<dbReference type="Proteomes" id="UP000261284">
    <property type="component" value="Unassembled WGS sequence"/>
</dbReference>
<evidence type="ECO:0000256" key="3">
    <source>
        <dbReference type="ARBA" id="ARBA00022553"/>
    </source>
</evidence>
<dbReference type="InterPro" id="IPR003018">
    <property type="entry name" value="GAF"/>
</dbReference>
<dbReference type="PANTHER" id="PTHR43304:SF1">
    <property type="entry name" value="PAC DOMAIN-CONTAINING PROTEIN"/>
    <property type="match status" value="1"/>
</dbReference>
<accession>A0A3E1NGB3</accession>
<dbReference type="Gene3D" id="3.30.565.10">
    <property type="entry name" value="Histidine kinase-like ATPase, C-terminal domain"/>
    <property type="match status" value="1"/>
</dbReference>
<dbReference type="EMBL" id="QTJU01000007">
    <property type="protein sequence ID" value="RFM26927.1"/>
    <property type="molecule type" value="Genomic_DNA"/>
</dbReference>
<dbReference type="SUPFAM" id="SSF55874">
    <property type="entry name" value="ATPase domain of HSP90 chaperone/DNA topoisomerase II/histidine kinase"/>
    <property type="match status" value="1"/>
</dbReference>
<name>A0A3E1NGB3_9BACT</name>
<dbReference type="SUPFAM" id="SSF47384">
    <property type="entry name" value="Homodimeric domain of signal transducing histidine kinase"/>
    <property type="match status" value="1"/>
</dbReference>
<organism evidence="7 8">
    <name type="scientific">Deminuibacter soli</name>
    <dbReference type="NCBI Taxonomy" id="2291815"/>
    <lineage>
        <taxon>Bacteria</taxon>
        <taxon>Pseudomonadati</taxon>
        <taxon>Bacteroidota</taxon>
        <taxon>Chitinophagia</taxon>
        <taxon>Chitinophagales</taxon>
        <taxon>Chitinophagaceae</taxon>
        <taxon>Deminuibacter</taxon>
    </lineage>
</organism>
<evidence type="ECO:0000313" key="8">
    <source>
        <dbReference type="Proteomes" id="UP000261284"/>
    </source>
</evidence>
<keyword evidence="8" id="KW-1185">Reference proteome</keyword>
<dbReference type="Pfam" id="PF02518">
    <property type="entry name" value="HATPase_c"/>
    <property type="match status" value="1"/>
</dbReference>
<comment type="catalytic activity">
    <reaction evidence="1">
        <text>ATP + protein L-histidine = ADP + protein N-phospho-L-histidine.</text>
        <dbReference type="EC" id="2.7.13.3"/>
    </reaction>
</comment>
<dbReference type="InterPro" id="IPR029016">
    <property type="entry name" value="GAF-like_dom_sf"/>
</dbReference>
<dbReference type="InterPro" id="IPR036890">
    <property type="entry name" value="HATPase_C_sf"/>
</dbReference>
<comment type="caution">
    <text evidence="7">The sequence shown here is derived from an EMBL/GenBank/DDBJ whole genome shotgun (WGS) entry which is preliminary data.</text>
</comment>
<feature type="domain" description="Histidine kinase" evidence="6">
    <location>
        <begin position="188"/>
        <end position="416"/>
    </location>
</feature>
<dbReference type="OrthoDB" id="9766459at2"/>
<evidence type="ECO:0000259" key="6">
    <source>
        <dbReference type="PROSITE" id="PS50109"/>
    </source>
</evidence>
<dbReference type="SMART" id="SM00065">
    <property type="entry name" value="GAF"/>
    <property type="match status" value="1"/>
</dbReference>
<dbReference type="RefSeq" id="WP_116848711.1">
    <property type="nucleotide sequence ID" value="NZ_QTJU01000007.1"/>
</dbReference>
<proteinExistence type="predicted"/>
<dbReference type="SMART" id="SM00387">
    <property type="entry name" value="HATPase_c"/>
    <property type="match status" value="1"/>
</dbReference>
<dbReference type="SUPFAM" id="SSF55781">
    <property type="entry name" value="GAF domain-like"/>
    <property type="match status" value="1"/>
</dbReference>
<dbReference type="AlphaFoldDB" id="A0A3E1NGB3"/>
<dbReference type="PANTHER" id="PTHR43304">
    <property type="entry name" value="PHYTOCHROME-LIKE PROTEIN CPH1"/>
    <property type="match status" value="1"/>
</dbReference>
<keyword evidence="5 7" id="KW-0418">Kinase</keyword>
<dbReference type="InterPro" id="IPR003594">
    <property type="entry name" value="HATPase_dom"/>
</dbReference>
<dbReference type="InterPro" id="IPR004358">
    <property type="entry name" value="Sig_transdc_His_kin-like_C"/>
</dbReference>
<dbReference type="Pfam" id="PF01590">
    <property type="entry name" value="GAF"/>
    <property type="match status" value="1"/>
</dbReference>
<evidence type="ECO:0000256" key="4">
    <source>
        <dbReference type="ARBA" id="ARBA00022679"/>
    </source>
</evidence>
<dbReference type="InterPro" id="IPR005467">
    <property type="entry name" value="His_kinase_dom"/>
</dbReference>
<evidence type="ECO:0000256" key="2">
    <source>
        <dbReference type="ARBA" id="ARBA00012438"/>
    </source>
</evidence>
<dbReference type="PRINTS" id="PR00344">
    <property type="entry name" value="BCTRLSENSOR"/>
</dbReference>
<gene>
    <name evidence="7" type="ORF">DXN05_18255</name>
</gene>
<dbReference type="Gene3D" id="3.30.450.40">
    <property type="match status" value="1"/>
</dbReference>
<sequence>MSDTLEAQLAADIEAVQHLSIVPTMLEVICLTTGMGFAAVARVTQQRWIACCVRDEISFGLKPGGELQLQTTICNEIRDSGKAVIIDHVSESDLYRYHHTPAMYGFQSYISFPLFLKNGAFFGTLCAIDPRPAQLNNPKIIGLFTLFAELLMLHLHSTDILERSQHALFETNRQLTHYRDENRQYQHISNHSLQEPLRKIRMFSDLLVNATEETDVSKARNIASKINSFAGDLSRKIHALTTFSELDEQHFSFEPVDLNLVIREVRNRLAVQLNEKQAALQADVLPEVKAVPAQMVQLFYHLVRNAVQCSRSNVKPLVHIYARPLNTEQQDDALLPGTDLSRYCEIVVADNGTGIEQAQLGKIFDIFVRFSNDSNTDGSGSGLAYCRKIVRNHGGSINVTSNPGEGSVFSLLLPLA</sequence>
<dbReference type="InterPro" id="IPR052162">
    <property type="entry name" value="Sensor_kinase/Photoreceptor"/>
</dbReference>